<gene>
    <name evidence="1" type="ordered locus">Shel_22400</name>
</gene>
<evidence type="ECO:0008006" key="3">
    <source>
        <dbReference type="Google" id="ProtNLM"/>
    </source>
</evidence>
<dbReference type="KEGG" id="shi:Shel_22400"/>
<accession>C7N128</accession>
<dbReference type="RefSeq" id="WP_012799350.1">
    <property type="nucleotide sequence ID" value="NC_013165.1"/>
</dbReference>
<organism evidence="1 2">
    <name type="scientific">Slackia heliotrinireducens (strain ATCC 29202 / DSM 20476 / NCTC 11029 / RHS 1)</name>
    <name type="common">Peptococcus heliotrinreducens</name>
    <dbReference type="NCBI Taxonomy" id="471855"/>
    <lineage>
        <taxon>Bacteria</taxon>
        <taxon>Bacillati</taxon>
        <taxon>Actinomycetota</taxon>
        <taxon>Coriobacteriia</taxon>
        <taxon>Eggerthellales</taxon>
        <taxon>Eggerthellaceae</taxon>
        <taxon>Slackia</taxon>
    </lineage>
</organism>
<dbReference type="PANTHER" id="PTHR35868">
    <property type="entry name" value="DUF2804 DOMAIN-CONTAINING PROTEIN-RELATED"/>
    <property type="match status" value="1"/>
</dbReference>
<dbReference type="eggNOG" id="COG3250">
    <property type="taxonomic scope" value="Bacteria"/>
</dbReference>
<sequence>MRVEKNARGETRIVEPGPLLDDEGKLAVAGYATQPLLRYDRSKVAANPLRLKEWDYYLVYDADFALALTIADLGYVGMVSASVVDLRNATFVTTSELAVLPLGRMRLPHSSDRGVTAFSNNRVTMGFTVADGLRHLSVEFERFNGDETLTAEMVLDKEPADSMNIATPWEGRPKAFYYNRKIPAMRVMGGFNLGPIDHTFEPTTAHGLLDWGRGVWTYDNMWYWSAAQGKLDGHVFGMNLGYGFGDTSAASENMVFVDGIAHKLGRVDFGIPKKPCWDTARMVGDAYDLMKPWRFTDDEGRLDLVFTPILDRCDLMDFKAVVTDQHQVFGRFDGTVVLDDGSVFDVRQLIGFAEAVHNKY</sequence>
<dbReference type="Pfam" id="PF10974">
    <property type="entry name" value="DUF2804"/>
    <property type="match status" value="1"/>
</dbReference>
<dbReference type="EMBL" id="CP001684">
    <property type="protein sequence ID" value="ACV23250.1"/>
    <property type="molecule type" value="Genomic_DNA"/>
</dbReference>
<dbReference type="STRING" id="471855.Shel_22400"/>
<evidence type="ECO:0000313" key="2">
    <source>
        <dbReference type="Proteomes" id="UP000002026"/>
    </source>
</evidence>
<dbReference type="HOGENOM" id="CLU_068418_0_0_11"/>
<dbReference type="Proteomes" id="UP000002026">
    <property type="component" value="Chromosome"/>
</dbReference>
<proteinExistence type="predicted"/>
<keyword evidence="2" id="KW-1185">Reference proteome</keyword>
<protein>
    <recommendedName>
        <fullName evidence="3">DUF2804 domain-containing protein</fullName>
    </recommendedName>
</protein>
<evidence type="ECO:0000313" key="1">
    <source>
        <dbReference type="EMBL" id="ACV23250.1"/>
    </source>
</evidence>
<reference evidence="1 2" key="1">
    <citation type="journal article" date="2009" name="Stand. Genomic Sci.">
        <title>Complete genome sequence of Slackia heliotrinireducens type strain (RHS 1).</title>
        <authorList>
            <person name="Pukall R."/>
            <person name="Lapidus A."/>
            <person name="Nolan M."/>
            <person name="Copeland A."/>
            <person name="Glavina Del Rio T."/>
            <person name="Lucas S."/>
            <person name="Chen F."/>
            <person name="Tice H."/>
            <person name="Cheng J.F."/>
            <person name="Chertkov O."/>
            <person name="Bruce D."/>
            <person name="Goodwin L."/>
            <person name="Kuske C."/>
            <person name="Brettin T."/>
            <person name="Detter J.C."/>
            <person name="Han C."/>
            <person name="Pitluck S."/>
            <person name="Pati A."/>
            <person name="Mavrommatis K."/>
            <person name="Ivanova N."/>
            <person name="Ovchinnikova G."/>
            <person name="Chen A."/>
            <person name="Palaniappan K."/>
            <person name="Schneider S."/>
            <person name="Rohde M."/>
            <person name="Chain P."/>
            <person name="D'haeseleer P."/>
            <person name="Goker M."/>
            <person name="Bristow J."/>
            <person name="Eisen J.A."/>
            <person name="Markowitz V."/>
            <person name="Kyrpides N.C."/>
            <person name="Klenk H.P."/>
            <person name="Hugenholtz P."/>
        </authorList>
    </citation>
    <scope>NUCLEOTIDE SEQUENCE [LARGE SCALE GENOMIC DNA]</scope>
    <source>
        <strain evidence="2">ATCC 29202 / DSM 20476 / NCTC 11029 / RHS 1</strain>
    </source>
</reference>
<dbReference type="PANTHER" id="PTHR35868:SF3">
    <property type="entry name" value="DUF2804 DOMAIN-CONTAINING PROTEIN"/>
    <property type="match status" value="1"/>
</dbReference>
<name>C7N128_SLAHD</name>
<dbReference type="InterPro" id="IPR021243">
    <property type="entry name" value="DUF2804"/>
</dbReference>
<dbReference type="AlphaFoldDB" id="C7N128"/>